<evidence type="ECO:0000313" key="3">
    <source>
        <dbReference type="Proteomes" id="UP000643701"/>
    </source>
</evidence>
<keyword evidence="1" id="KW-0812">Transmembrane</keyword>
<proteinExistence type="predicted"/>
<dbReference type="AlphaFoldDB" id="A0A967AE11"/>
<evidence type="ECO:0000313" key="2">
    <source>
        <dbReference type="EMBL" id="NGZ90522.1"/>
    </source>
</evidence>
<sequence length="235" mass="27173">MLKKIRRISLYALLSIIGILILSFVVLKVVYNEEIPQGERGELADELAEKMLEAIHHQEFKEAEEIHWKFRGVNQYEWKLQEDVVEVYWKDFQVTLLTKTPDKSKAYQHGNEIKEEERKEAIAYATKNFNNDSFWLIAPHKVFDEGTERQLIGEGDGEQLLVTYTSGGSTPGDSYLWELDENYLPVSMKMWVSIIPLDGIEAQWSDWQMTEGGFPLPQKRTFFGLEIPVSGVVVK</sequence>
<feature type="transmembrane region" description="Helical" evidence="1">
    <location>
        <begin position="12"/>
        <end position="31"/>
    </location>
</feature>
<keyword evidence="3" id="KW-1185">Reference proteome</keyword>
<evidence type="ECO:0000256" key="1">
    <source>
        <dbReference type="SAM" id="Phobius"/>
    </source>
</evidence>
<organism evidence="2 3">
    <name type="scientific">Psychroflexus maritimus</name>
    <dbReference type="NCBI Taxonomy" id="2714865"/>
    <lineage>
        <taxon>Bacteria</taxon>
        <taxon>Pseudomonadati</taxon>
        <taxon>Bacteroidota</taxon>
        <taxon>Flavobacteriia</taxon>
        <taxon>Flavobacteriales</taxon>
        <taxon>Flavobacteriaceae</taxon>
        <taxon>Psychroflexus</taxon>
    </lineage>
</organism>
<gene>
    <name evidence="2" type="ORF">G7034_09675</name>
</gene>
<dbReference type="EMBL" id="JAANAS010000072">
    <property type="protein sequence ID" value="NGZ90522.1"/>
    <property type="molecule type" value="Genomic_DNA"/>
</dbReference>
<accession>A0A967AE11</accession>
<reference evidence="2" key="1">
    <citation type="submission" date="2020-03" db="EMBL/GenBank/DDBJ databases">
        <title>Psychroflexus Maritimus sp. nov., isolate from marine sediment.</title>
        <authorList>
            <person name="Zhong Y.-L."/>
        </authorList>
    </citation>
    <scope>NUCLEOTIDE SEQUENCE</scope>
    <source>
        <strain evidence="2">C1</strain>
    </source>
</reference>
<comment type="caution">
    <text evidence="2">The sequence shown here is derived from an EMBL/GenBank/DDBJ whole genome shotgun (WGS) entry which is preliminary data.</text>
</comment>
<protein>
    <submittedName>
        <fullName evidence="2">Uncharacterized protein</fullName>
    </submittedName>
</protein>
<name>A0A967AE11_9FLAO</name>
<dbReference type="Proteomes" id="UP000643701">
    <property type="component" value="Unassembled WGS sequence"/>
</dbReference>
<keyword evidence="1" id="KW-1133">Transmembrane helix</keyword>
<dbReference type="RefSeq" id="WP_166400757.1">
    <property type="nucleotide sequence ID" value="NZ_JAANAS010000072.1"/>
</dbReference>
<keyword evidence="1" id="KW-0472">Membrane</keyword>